<accession>A0ABR1DKZ4</accession>
<keyword evidence="2" id="KW-1185">Reference proteome</keyword>
<dbReference type="Proteomes" id="UP001303046">
    <property type="component" value="Unassembled WGS sequence"/>
</dbReference>
<gene>
    <name evidence="1" type="primary">Necator_chrIV.g15951</name>
    <name evidence="1" type="ORF">RB195_002656</name>
</gene>
<evidence type="ECO:0000313" key="2">
    <source>
        <dbReference type="Proteomes" id="UP001303046"/>
    </source>
</evidence>
<sequence length="115" mass="12951">MVARLRLDGFNYATKATSLLVRQADRGQEPLSRHTANICYVFFRIYDIHPRSDEHCTRPGNATNIRGLPSRQPEDGAYLAAKIEAKKAVYKAKSDRYQGCVRHALPEKGNGQCMV</sequence>
<reference evidence="1 2" key="1">
    <citation type="submission" date="2023-08" db="EMBL/GenBank/DDBJ databases">
        <title>A Necator americanus chromosomal reference genome.</title>
        <authorList>
            <person name="Ilik V."/>
            <person name="Petrzelkova K.J."/>
            <person name="Pardy F."/>
            <person name="Fuh T."/>
            <person name="Niatou-Singa F.S."/>
            <person name="Gouil Q."/>
            <person name="Baker L."/>
            <person name="Ritchie M.E."/>
            <person name="Jex A.R."/>
            <person name="Gazzola D."/>
            <person name="Li H."/>
            <person name="Toshio Fujiwara R."/>
            <person name="Zhan B."/>
            <person name="Aroian R.V."/>
            <person name="Pafco B."/>
            <person name="Schwarz E.M."/>
        </authorList>
    </citation>
    <scope>NUCLEOTIDE SEQUENCE [LARGE SCALE GENOMIC DNA]</scope>
    <source>
        <strain evidence="1 2">Aroian</strain>
        <tissue evidence="1">Whole animal</tissue>
    </source>
</reference>
<name>A0ABR1DKZ4_NECAM</name>
<evidence type="ECO:0000313" key="1">
    <source>
        <dbReference type="EMBL" id="KAK6750818.1"/>
    </source>
</evidence>
<protein>
    <submittedName>
        <fullName evidence="1">Uncharacterized protein</fullName>
    </submittedName>
</protein>
<organism evidence="1 2">
    <name type="scientific">Necator americanus</name>
    <name type="common">Human hookworm</name>
    <dbReference type="NCBI Taxonomy" id="51031"/>
    <lineage>
        <taxon>Eukaryota</taxon>
        <taxon>Metazoa</taxon>
        <taxon>Ecdysozoa</taxon>
        <taxon>Nematoda</taxon>
        <taxon>Chromadorea</taxon>
        <taxon>Rhabditida</taxon>
        <taxon>Rhabditina</taxon>
        <taxon>Rhabditomorpha</taxon>
        <taxon>Strongyloidea</taxon>
        <taxon>Ancylostomatidae</taxon>
        <taxon>Bunostominae</taxon>
        <taxon>Necator</taxon>
    </lineage>
</organism>
<comment type="caution">
    <text evidence="1">The sequence shown here is derived from an EMBL/GenBank/DDBJ whole genome shotgun (WGS) entry which is preliminary data.</text>
</comment>
<proteinExistence type="predicted"/>
<dbReference type="EMBL" id="JAVFWL010000004">
    <property type="protein sequence ID" value="KAK6750818.1"/>
    <property type="molecule type" value="Genomic_DNA"/>
</dbReference>